<comment type="caution">
    <text evidence="5">The sequence shown here is derived from an EMBL/GenBank/DDBJ whole genome shotgun (WGS) entry which is preliminary data.</text>
</comment>
<dbReference type="PRINTS" id="PR00038">
    <property type="entry name" value="HTHLUXR"/>
</dbReference>
<dbReference type="InterPro" id="IPR041664">
    <property type="entry name" value="AAA_16"/>
</dbReference>
<dbReference type="EMBL" id="WPNZ01000022">
    <property type="protein sequence ID" value="MVO89252.1"/>
    <property type="molecule type" value="Genomic_DNA"/>
</dbReference>
<dbReference type="Gene3D" id="1.10.10.10">
    <property type="entry name" value="Winged helix-like DNA-binding domain superfamily/Winged helix DNA-binding domain"/>
    <property type="match status" value="1"/>
</dbReference>
<evidence type="ECO:0000313" key="5">
    <source>
        <dbReference type="EMBL" id="MVO89252.1"/>
    </source>
</evidence>
<dbReference type="GO" id="GO:0006355">
    <property type="term" value="P:regulation of DNA-templated transcription"/>
    <property type="evidence" value="ECO:0007669"/>
    <property type="project" value="InterPro"/>
</dbReference>
<dbReference type="PANTHER" id="PTHR16305">
    <property type="entry name" value="TESTICULAR SOLUBLE ADENYLYL CYCLASE"/>
    <property type="match status" value="1"/>
</dbReference>
<reference evidence="5 6" key="1">
    <citation type="submission" date="2019-11" db="EMBL/GenBank/DDBJ databases">
        <title>Streptomyces typhae sp. nov., a novel endophytic actinomycete isolated from the root of cattail pollen (Typha angustifolia L.).</title>
        <authorList>
            <person name="Peng C."/>
        </authorList>
    </citation>
    <scope>NUCLEOTIDE SEQUENCE [LARGE SCALE GENOMIC DNA]</scope>
    <source>
        <strain evidence="6">p1417</strain>
    </source>
</reference>
<dbReference type="InterPro" id="IPR000792">
    <property type="entry name" value="Tscrpt_reg_LuxR_C"/>
</dbReference>
<dbReference type="GO" id="GO:0003677">
    <property type="term" value="F:DNA binding"/>
    <property type="evidence" value="ECO:0007669"/>
    <property type="project" value="InterPro"/>
</dbReference>
<gene>
    <name evidence="5" type="ORF">GPA10_31980</name>
</gene>
<keyword evidence="6" id="KW-1185">Reference proteome</keyword>
<feature type="compositionally biased region" description="Basic and acidic residues" evidence="3">
    <location>
        <begin position="443"/>
        <end position="456"/>
    </location>
</feature>
<dbReference type="InterPro" id="IPR016032">
    <property type="entry name" value="Sig_transdc_resp-reg_C-effctor"/>
</dbReference>
<dbReference type="PROSITE" id="PS00622">
    <property type="entry name" value="HTH_LUXR_1"/>
    <property type="match status" value="1"/>
</dbReference>
<evidence type="ECO:0000256" key="3">
    <source>
        <dbReference type="SAM" id="MobiDB-lite"/>
    </source>
</evidence>
<proteinExistence type="predicted"/>
<dbReference type="Pfam" id="PF00196">
    <property type="entry name" value="GerE"/>
    <property type="match status" value="1"/>
</dbReference>
<sequence>MVDPYCYASPLGGTPPVWGGRRAGGTAVEGPFLAAGRGRDADDGCAGAHGTHDRGAPAAPWGGFVGRHDEARLLLRALRAGPGLAVVRGEAGVGASRLVDEVVGRAEFAAWTQLRARCPDTDDPVPLGPLADALAALPHRSGGPGSGARGVFGSGAPCVPGSGASRDPGSGVPCVPGSGAVRDPGPGAACAPGPGAPHDSGSGLPPVAGVVGIVVPELADRLPDPPCSAAEPEVWRGLLPRAVQALLAACGDTVLVVEDVHRADPATLGLLHHLLGALPPGLRVVVTEDTAPGLPVLGLPPRTPVAEIGVRPWTPEETGEFVRRRLEADLPACLPEHVDLASLVHELSGGLPGAATALLRSGAELRRRRAEPSRLGAELPPQGADLPWNSHAALAPDADGATVAGRYVPGAGTHVPDAARQASGAGTHAPARHVPDAGMHAPDAARHASDAGRHASDAGMHVPDAGRHTPAAGTLLAAVRGAAVPPRVRREFAHRYGRLTEDARRIVDAAAVVGLAVPVEVLADVAGCEPLRAETAVEQCLRESVLRTDGACPVFRNALDHRTAMAHVPQPRQARLSLRAARALHHQHGGGPLPLADLARLYRAAGRVQEGVRCLIAAADRAAAAGDYATATSLYTRAVTEDPRARGRIRTAAKLARTAQLARAGEQVVAAVRRVLDEDDPPPRLRGEIRLHLSVVLRNQSGGALDSLNEVARAIPDLETSDPQTAARAMAVAAIPSLKGWPVDRHQHWLERCEQLGDQVEEPAARAAVAANRATALMLLGDRRAWAAAEALRPPAGTAMEAAHRTRGWTNLAHAATALGYGVRAHEFLERAAAGLADSSSPYLEGLHRTGRLVLAWHEGRWEGLHQAADLTTRHYEEIPDLTAEAMLVRGLTALHVLGDVPRARRDLTRAARVTRYDTGVILTASAAATARIHLEAGRPGQACEALEQTLNLLERTGGWVWAGEVAPTAVAALHGSEQTARARRLVAAFAAGTEDRDAPAAATALTVCRALLAEAESRPDEAVGLLSDAETEWRRLGRPFDAARAAEARGRCLLDRHREAAADGIHQVIETYRELGARWDVARCQRLLRRHDIVITHRRGRLGYGSELSPREQEVAHLVVQGQANRDIAESLVLSTRTVEHHVARIMRKLNVTSRTDIALAQTVRDIPTDAGAVSRNPNFR</sequence>
<dbReference type="SUPFAM" id="SSF52540">
    <property type="entry name" value="P-loop containing nucleoside triphosphate hydrolases"/>
    <property type="match status" value="1"/>
</dbReference>
<evidence type="ECO:0000256" key="2">
    <source>
        <dbReference type="ARBA" id="ARBA00022840"/>
    </source>
</evidence>
<name>A0A6L6X653_9ACTN</name>
<dbReference type="PROSITE" id="PS50043">
    <property type="entry name" value="HTH_LUXR_2"/>
    <property type="match status" value="1"/>
</dbReference>
<feature type="region of interest" description="Disordered" evidence="3">
    <location>
        <begin position="419"/>
        <end position="468"/>
    </location>
</feature>
<accession>A0A6L6X653</accession>
<dbReference type="InterPro" id="IPR036388">
    <property type="entry name" value="WH-like_DNA-bd_sf"/>
</dbReference>
<dbReference type="SMART" id="SM00421">
    <property type="entry name" value="HTH_LUXR"/>
    <property type="match status" value="1"/>
</dbReference>
<dbReference type="GO" id="GO:0005524">
    <property type="term" value="F:ATP binding"/>
    <property type="evidence" value="ECO:0007669"/>
    <property type="project" value="UniProtKB-KW"/>
</dbReference>
<dbReference type="GO" id="GO:0004016">
    <property type="term" value="F:adenylate cyclase activity"/>
    <property type="evidence" value="ECO:0007669"/>
    <property type="project" value="TreeGrafter"/>
</dbReference>
<dbReference type="CDD" id="cd06170">
    <property type="entry name" value="LuxR_C_like"/>
    <property type="match status" value="1"/>
</dbReference>
<dbReference type="Pfam" id="PF13191">
    <property type="entry name" value="AAA_16"/>
    <property type="match status" value="1"/>
</dbReference>
<keyword evidence="2" id="KW-0067">ATP-binding</keyword>
<feature type="domain" description="HTH luxR-type" evidence="4">
    <location>
        <begin position="1102"/>
        <end position="1167"/>
    </location>
</feature>
<keyword evidence="1" id="KW-0547">Nucleotide-binding</keyword>
<dbReference type="InterPro" id="IPR027417">
    <property type="entry name" value="P-loop_NTPase"/>
</dbReference>
<dbReference type="AlphaFoldDB" id="A0A6L6X653"/>
<dbReference type="Proteomes" id="UP000483802">
    <property type="component" value="Unassembled WGS sequence"/>
</dbReference>
<dbReference type="GO" id="GO:0005737">
    <property type="term" value="C:cytoplasm"/>
    <property type="evidence" value="ECO:0007669"/>
    <property type="project" value="TreeGrafter"/>
</dbReference>
<protein>
    <submittedName>
        <fullName evidence="5">AAA family ATPase</fullName>
    </submittedName>
</protein>
<evidence type="ECO:0000259" key="4">
    <source>
        <dbReference type="PROSITE" id="PS50043"/>
    </source>
</evidence>
<evidence type="ECO:0000313" key="6">
    <source>
        <dbReference type="Proteomes" id="UP000483802"/>
    </source>
</evidence>
<dbReference type="SUPFAM" id="SSF46894">
    <property type="entry name" value="C-terminal effector domain of the bipartite response regulators"/>
    <property type="match status" value="1"/>
</dbReference>
<evidence type="ECO:0000256" key="1">
    <source>
        <dbReference type="ARBA" id="ARBA00022741"/>
    </source>
</evidence>
<dbReference type="PANTHER" id="PTHR16305:SF35">
    <property type="entry name" value="TRANSCRIPTIONAL ACTIVATOR DOMAIN"/>
    <property type="match status" value="1"/>
</dbReference>
<organism evidence="5 6">
    <name type="scientific">Streptomyces typhae</name>
    <dbReference type="NCBI Taxonomy" id="2681492"/>
    <lineage>
        <taxon>Bacteria</taxon>
        <taxon>Bacillati</taxon>
        <taxon>Actinomycetota</taxon>
        <taxon>Actinomycetes</taxon>
        <taxon>Kitasatosporales</taxon>
        <taxon>Streptomycetaceae</taxon>
        <taxon>Streptomyces</taxon>
    </lineage>
</organism>